<dbReference type="PANTHER" id="PTHR43968:SF6">
    <property type="entry name" value="GLUTATHIONE S-TRANSFERASE OMEGA"/>
    <property type="match status" value="1"/>
</dbReference>
<keyword evidence="2" id="KW-0808">Transferase</keyword>
<dbReference type="InterPro" id="IPR004045">
    <property type="entry name" value="Glutathione_S-Trfase_N"/>
</dbReference>
<dbReference type="InterPro" id="IPR004046">
    <property type="entry name" value="GST_C"/>
</dbReference>
<evidence type="ECO:0000313" key="6">
    <source>
        <dbReference type="EMBL" id="MCW7554832.1"/>
    </source>
</evidence>
<dbReference type="InterPro" id="IPR040079">
    <property type="entry name" value="Glutathione_S-Trfase"/>
</dbReference>
<dbReference type="Pfam" id="PF13409">
    <property type="entry name" value="GST_N_2"/>
    <property type="match status" value="1"/>
</dbReference>
<dbReference type="SUPFAM" id="SSF47616">
    <property type="entry name" value="GST C-terminal domain-like"/>
    <property type="match status" value="1"/>
</dbReference>
<dbReference type="EC" id="2.5.1.18" evidence="1"/>
<evidence type="ECO:0000259" key="5">
    <source>
        <dbReference type="PROSITE" id="PS50405"/>
    </source>
</evidence>
<evidence type="ECO:0000256" key="2">
    <source>
        <dbReference type="ARBA" id="ARBA00022679"/>
    </source>
</evidence>
<proteinExistence type="predicted"/>
<dbReference type="InterPro" id="IPR045073">
    <property type="entry name" value="Omega/Tau-like"/>
</dbReference>
<dbReference type="InterPro" id="IPR010987">
    <property type="entry name" value="Glutathione-S-Trfase_C-like"/>
</dbReference>
<evidence type="ECO:0000313" key="7">
    <source>
        <dbReference type="Proteomes" id="UP001209854"/>
    </source>
</evidence>
<dbReference type="InterPro" id="IPR036282">
    <property type="entry name" value="Glutathione-S-Trfase_C_sf"/>
</dbReference>
<dbReference type="SFLD" id="SFLDS00019">
    <property type="entry name" value="Glutathione_Transferase_(cytos"/>
    <property type="match status" value="1"/>
</dbReference>
<dbReference type="Pfam" id="PF00043">
    <property type="entry name" value="GST_C"/>
    <property type="match status" value="1"/>
</dbReference>
<dbReference type="InterPro" id="IPR050983">
    <property type="entry name" value="GST_Omega/HSP26"/>
</dbReference>
<comment type="caution">
    <text evidence="6">The sequence shown here is derived from an EMBL/GenBank/DDBJ whole genome shotgun (WGS) entry which is preliminary data.</text>
</comment>
<evidence type="ECO:0000256" key="1">
    <source>
        <dbReference type="ARBA" id="ARBA00012452"/>
    </source>
</evidence>
<dbReference type="Gene3D" id="1.20.1050.10">
    <property type="match status" value="1"/>
</dbReference>
<sequence length="219" mass="25235">MPKIELISFKLCPYVQRSVITLLEKNIPFDITYIELDNKPDWFLKISPLGKVPVLRINDDDILFESAVINEYLDEITPPPLHPEDPFAKARNRAWIEFGSSLLMTSHRLRTAEDEESLEKERSLLLTQLNQLEAQLKGGKFFNGERFSLVDTAYAPVFCLIDLLDRHFNTGLLEHLPGLKNWSNNLLQRPSVKGSVVEDYEERVLQRLQDSSAILIRQS</sequence>
<gene>
    <name evidence="6" type="ORF">NX722_19855</name>
</gene>
<dbReference type="SUPFAM" id="SSF52833">
    <property type="entry name" value="Thioredoxin-like"/>
    <property type="match status" value="1"/>
</dbReference>
<dbReference type="PANTHER" id="PTHR43968">
    <property type="match status" value="1"/>
</dbReference>
<feature type="domain" description="GST C-terminal" evidence="5">
    <location>
        <begin position="85"/>
        <end position="208"/>
    </location>
</feature>
<dbReference type="PROSITE" id="PS50404">
    <property type="entry name" value="GST_NTER"/>
    <property type="match status" value="1"/>
</dbReference>
<dbReference type="RefSeq" id="WP_262564598.1">
    <property type="nucleotide sequence ID" value="NZ_JAPFCC010000001.1"/>
</dbReference>
<dbReference type="SFLD" id="SFLDG01152">
    <property type="entry name" value="Main.3:_Omega-_and_Tau-like"/>
    <property type="match status" value="1"/>
</dbReference>
<feature type="domain" description="GST N-terminal" evidence="4">
    <location>
        <begin position="2"/>
        <end position="81"/>
    </location>
</feature>
<organism evidence="6 7">
    <name type="scientific">Endozoicomonas gorgoniicola</name>
    <dbReference type="NCBI Taxonomy" id="1234144"/>
    <lineage>
        <taxon>Bacteria</taxon>
        <taxon>Pseudomonadati</taxon>
        <taxon>Pseudomonadota</taxon>
        <taxon>Gammaproteobacteria</taxon>
        <taxon>Oceanospirillales</taxon>
        <taxon>Endozoicomonadaceae</taxon>
        <taxon>Endozoicomonas</taxon>
    </lineage>
</organism>
<dbReference type="PROSITE" id="PS50405">
    <property type="entry name" value="GST_CTER"/>
    <property type="match status" value="1"/>
</dbReference>
<protein>
    <recommendedName>
        <fullName evidence="1">glutathione transferase</fullName>
        <ecNumber evidence="1">2.5.1.18</ecNumber>
    </recommendedName>
</protein>
<dbReference type="SFLD" id="SFLDG00358">
    <property type="entry name" value="Main_(cytGST)"/>
    <property type="match status" value="1"/>
</dbReference>
<dbReference type="Gene3D" id="3.40.30.10">
    <property type="entry name" value="Glutaredoxin"/>
    <property type="match status" value="1"/>
</dbReference>
<evidence type="ECO:0000259" key="4">
    <source>
        <dbReference type="PROSITE" id="PS50404"/>
    </source>
</evidence>
<accession>A0ABT3MZP2</accession>
<evidence type="ECO:0000256" key="3">
    <source>
        <dbReference type="ARBA" id="ARBA00047960"/>
    </source>
</evidence>
<reference evidence="6 7" key="1">
    <citation type="submission" date="2022-10" db="EMBL/GenBank/DDBJ databases">
        <title>High-quality genome sequences of two octocoral-associated bacteria, Endozoicomonas euniceicola EF212 and Endozoicomonas gorgoniicola PS125.</title>
        <authorList>
            <person name="Chiou Y.-J."/>
            <person name="Chen Y.-H."/>
        </authorList>
    </citation>
    <scope>NUCLEOTIDE SEQUENCE [LARGE SCALE GENOMIC DNA]</scope>
    <source>
        <strain evidence="6 7">PS125</strain>
    </source>
</reference>
<comment type="catalytic activity">
    <reaction evidence="3">
        <text>RX + glutathione = an S-substituted glutathione + a halide anion + H(+)</text>
        <dbReference type="Rhea" id="RHEA:16437"/>
        <dbReference type="ChEBI" id="CHEBI:15378"/>
        <dbReference type="ChEBI" id="CHEBI:16042"/>
        <dbReference type="ChEBI" id="CHEBI:17792"/>
        <dbReference type="ChEBI" id="CHEBI:57925"/>
        <dbReference type="ChEBI" id="CHEBI:90779"/>
        <dbReference type="EC" id="2.5.1.18"/>
    </reaction>
</comment>
<keyword evidence="7" id="KW-1185">Reference proteome</keyword>
<name>A0ABT3MZP2_9GAMM</name>
<dbReference type="Proteomes" id="UP001209854">
    <property type="component" value="Unassembled WGS sequence"/>
</dbReference>
<dbReference type="InterPro" id="IPR036249">
    <property type="entry name" value="Thioredoxin-like_sf"/>
</dbReference>
<dbReference type="EMBL" id="JAPFCC010000001">
    <property type="protein sequence ID" value="MCW7554832.1"/>
    <property type="molecule type" value="Genomic_DNA"/>
</dbReference>